<proteinExistence type="predicted"/>
<evidence type="ECO:0000313" key="3">
    <source>
        <dbReference type="Proteomes" id="UP000034883"/>
    </source>
</evidence>
<evidence type="ECO:0000256" key="1">
    <source>
        <dbReference type="SAM" id="MobiDB-lite"/>
    </source>
</evidence>
<dbReference type="EMBL" id="CP011125">
    <property type="protein sequence ID" value="AKF08868.1"/>
    <property type="molecule type" value="Genomic_DNA"/>
</dbReference>
<protein>
    <submittedName>
        <fullName evidence="2">Uncharacterized protein</fullName>
    </submittedName>
</protein>
<accession>A0A0F6W6N4</accession>
<feature type="compositionally biased region" description="Basic and acidic residues" evidence="1">
    <location>
        <begin position="107"/>
        <end position="118"/>
    </location>
</feature>
<organism evidence="2 3">
    <name type="scientific">Sandaracinus amylolyticus</name>
    <dbReference type="NCBI Taxonomy" id="927083"/>
    <lineage>
        <taxon>Bacteria</taxon>
        <taxon>Pseudomonadati</taxon>
        <taxon>Myxococcota</taxon>
        <taxon>Polyangia</taxon>
        <taxon>Polyangiales</taxon>
        <taxon>Sandaracinaceae</taxon>
        <taxon>Sandaracinus</taxon>
    </lineage>
</organism>
<reference evidence="2 3" key="1">
    <citation type="submission" date="2015-03" db="EMBL/GenBank/DDBJ databases">
        <title>Genome assembly of Sandaracinus amylolyticus DSM 53668.</title>
        <authorList>
            <person name="Sharma G."/>
            <person name="Subramanian S."/>
        </authorList>
    </citation>
    <scope>NUCLEOTIDE SEQUENCE [LARGE SCALE GENOMIC DNA]</scope>
    <source>
        <strain evidence="2 3">DSM 53668</strain>
    </source>
</reference>
<dbReference type="OrthoDB" id="3383452at2"/>
<feature type="region of interest" description="Disordered" evidence="1">
    <location>
        <begin position="107"/>
        <end position="196"/>
    </location>
</feature>
<name>A0A0F6W6N4_9BACT</name>
<sequence>MSYAFVRIDAEATLHPKLLAVGPEAAWLWVCGLAHANRHTTNGLIMKSLLPSLYPDGSWSMAKLTKLARRLCDVRVPGSNSGLWHDDGDVYRIHDYEKQQEYALKENVEARREYERSRKREQRKGANVPDTNGTDTDPVPPMSGTSPGHSAGTPDGTPSGVPPTNYRSRSHTDPDPSLRSGSARAPTDGPELVFEGGPTIAGLAEQVWAQRIGARGGAHVMRSGDATHFRSIAEAAQRCRGDAPLRTVLESWFDEWVATRRSQRLRVEWWAEWCVERAARGGGVAGGWAPPRAPGSYGTTNEADFNRTLGDVSDEDLARVERGRRAHG</sequence>
<dbReference type="AlphaFoldDB" id="A0A0F6W6N4"/>
<keyword evidence="3" id="KW-1185">Reference proteome</keyword>
<dbReference type="KEGG" id="samy:DB32_006017"/>
<feature type="region of interest" description="Disordered" evidence="1">
    <location>
        <begin position="284"/>
        <end position="308"/>
    </location>
</feature>
<dbReference type="RefSeq" id="WP_053235968.1">
    <property type="nucleotide sequence ID" value="NZ_CP011125.1"/>
</dbReference>
<dbReference type="STRING" id="927083.DB32_006017"/>
<gene>
    <name evidence="2" type="ORF">DB32_006017</name>
</gene>
<dbReference type="Proteomes" id="UP000034883">
    <property type="component" value="Chromosome"/>
</dbReference>
<evidence type="ECO:0000313" key="2">
    <source>
        <dbReference type="EMBL" id="AKF08868.1"/>
    </source>
</evidence>